<dbReference type="GO" id="GO:0005524">
    <property type="term" value="F:ATP binding"/>
    <property type="evidence" value="ECO:0007669"/>
    <property type="project" value="InterPro"/>
</dbReference>
<proteinExistence type="predicted"/>
<dbReference type="Pfam" id="PF07931">
    <property type="entry name" value="CPT"/>
    <property type="match status" value="1"/>
</dbReference>
<feature type="active site" evidence="1">
    <location>
        <position position="38"/>
    </location>
</feature>
<dbReference type="AlphaFoldDB" id="A0A128EZC6"/>
<dbReference type="Gene3D" id="3.40.50.300">
    <property type="entry name" value="P-loop containing nucleotide triphosphate hydrolases"/>
    <property type="match status" value="1"/>
</dbReference>
<dbReference type="EC" id="2.7.1.-" evidence="3"/>
<dbReference type="GO" id="GO:0016740">
    <property type="term" value="F:transferase activity"/>
    <property type="evidence" value="ECO:0007669"/>
    <property type="project" value="UniProtKB-KW"/>
</dbReference>
<organism evidence="3 4">
    <name type="scientific">Grimontia marina</name>
    <dbReference type="NCBI Taxonomy" id="646534"/>
    <lineage>
        <taxon>Bacteria</taxon>
        <taxon>Pseudomonadati</taxon>
        <taxon>Pseudomonadota</taxon>
        <taxon>Gammaproteobacteria</taxon>
        <taxon>Vibrionales</taxon>
        <taxon>Vibrionaceae</taxon>
        <taxon>Grimontia</taxon>
    </lineage>
</organism>
<sequence>MSPNLIVLDGASGAGKTTLAKALQEQFLPENWLYFSIDTLVYSLPPSVFEHCNQENDWRSLDPNTLIKGAFSCVNALLEAGNKVIFDAVISTPQGALQMDLAFENHERLYVGLHCELTELERRTFDRGDRTIDEARHGFSTSPFHLKYDLELDSTSTPATELSTIIAATLQERVSRHKQRMDT</sequence>
<protein>
    <submittedName>
        <fullName evidence="3">Chloramphenicol 3-O phosphotransferase</fullName>
        <ecNumber evidence="3">2.7.1.-</ecNumber>
    </submittedName>
</protein>
<dbReference type="Proteomes" id="UP000073601">
    <property type="component" value="Unassembled WGS sequence"/>
</dbReference>
<reference evidence="4" key="1">
    <citation type="submission" date="2016-02" db="EMBL/GenBank/DDBJ databases">
        <authorList>
            <person name="Rodrigo-Torres Lidia"/>
            <person name="Arahal R.David."/>
        </authorList>
    </citation>
    <scope>NUCLEOTIDE SEQUENCE [LARGE SCALE GENOMIC DNA]</scope>
    <source>
        <strain evidence="4">CECT 8713</strain>
    </source>
</reference>
<dbReference type="SUPFAM" id="SSF52540">
    <property type="entry name" value="P-loop containing nucleoside triphosphate hydrolases"/>
    <property type="match status" value="1"/>
</dbReference>
<evidence type="ECO:0000313" key="3">
    <source>
        <dbReference type="EMBL" id="CZF79500.1"/>
    </source>
</evidence>
<dbReference type="OrthoDB" id="1493892at2"/>
<evidence type="ECO:0000256" key="2">
    <source>
        <dbReference type="PIRSR" id="PIRSR007531-2"/>
    </source>
</evidence>
<keyword evidence="4" id="KW-1185">Reference proteome</keyword>
<evidence type="ECO:0000313" key="4">
    <source>
        <dbReference type="Proteomes" id="UP000073601"/>
    </source>
</evidence>
<dbReference type="PIRSF" id="PIRSF007531">
    <property type="entry name" value="CPT"/>
    <property type="match status" value="1"/>
</dbReference>
<evidence type="ECO:0000256" key="1">
    <source>
        <dbReference type="PIRSR" id="PIRSR007531-1"/>
    </source>
</evidence>
<accession>A0A128EZC6</accession>
<feature type="binding site" evidence="2">
    <location>
        <begin position="10"/>
        <end position="17"/>
    </location>
    <ligand>
        <name>ATP</name>
        <dbReference type="ChEBI" id="CHEBI:30616"/>
    </ligand>
</feature>
<name>A0A128EZC6_9GAMM</name>
<dbReference type="InterPro" id="IPR027417">
    <property type="entry name" value="P-loop_NTPase"/>
</dbReference>
<dbReference type="EMBL" id="FIZY01000006">
    <property type="protein sequence ID" value="CZF79500.1"/>
    <property type="molecule type" value="Genomic_DNA"/>
</dbReference>
<gene>
    <name evidence="3" type="ORF">GMA8713_01003</name>
</gene>
<dbReference type="InterPro" id="IPR012853">
    <property type="entry name" value="CPT"/>
</dbReference>
<keyword evidence="3" id="KW-0808">Transferase</keyword>